<gene>
    <name evidence="3" type="ORF">F0L68_04625</name>
</gene>
<name>A0A5B2XPT6_9PSEU</name>
<reference evidence="3 4" key="2">
    <citation type="submission" date="2019-09" db="EMBL/GenBank/DDBJ databases">
        <authorList>
            <person name="Jin C."/>
        </authorList>
    </citation>
    <scope>NUCLEOTIDE SEQUENCE [LARGE SCALE GENOMIC DNA]</scope>
    <source>
        <strain evidence="3 4">AN110305</strain>
    </source>
</reference>
<accession>A0A5B2XPT6</accession>
<evidence type="ECO:0000313" key="4">
    <source>
        <dbReference type="Proteomes" id="UP000323454"/>
    </source>
</evidence>
<evidence type="ECO:0000256" key="1">
    <source>
        <dbReference type="ARBA" id="ARBA00023125"/>
    </source>
</evidence>
<sequence>MGSVRSYAYDLLRWWRWLQVVGVEWDKATPAEVRDLVLWLKQATKLRATARTTLAATAGRVNPVARKRHLGDQYEPTG</sequence>
<dbReference type="Gene3D" id="1.10.150.130">
    <property type="match status" value="1"/>
</dbReference>
<dbReference type="Pfam" id="PF02899">
    <property type="entry name" value="Phage_int_SAM_1"/>
    <property type="match status" value="1"/>
</dbReference>
<dbReference type="GO" id="GO:0015074">
    <property type="term" value="P:DNA integration"/>
    <property type="evidence" value="ECO:0007669"/>
    <property type="project" value="InterPro"/>
</dbReference>
<comment type="caution">
    <text evidence="3">The sequence shown here is derived from an EMBL/GenBank/DDBJ whole genome shotgun (WGS) entry which is preliminary data.</text>
</comment>
<dbReference type="InterPro" id="IPR010998">
    <property type="entry name" value="Integrase_recombinase_N"/>
</dbReference>
<feature type="domain" description="Integrase SAM-like N-terminal" evidence="2">
    <location>
        <begin position="3"/>
        <end position="57"/>
    </location>
</feature>
<keyword evidence="1" id="KW-0238">DNA-binding</keyword>
<organism evidence="3 4">
    <name type="scientific">Solihabitans fulvus</name>
    <dbReference type="NCBI Taxonomy" id="1892852"/>
    <lineage>
        <taxon>Bacteria</taxon>
        <taxon>Bacillati</taxon>
        <taxon>Actinomycetota</taxon>
        <taxon>Actinomycetes</taxon>
        <taxon>Pseudonocardiales</taxon>
        <taxon>Pseudonocardiaceae</taxon>
        <taxon>Solihabitans</taxon>
    </lineage>
</organism>
<dbReference type="GO" id="GO:0003677">
    <property type="term" value="F:DNA binding"/>
    <property type="evidence" value="ECO:0007669"/>
    <property type="project" value="UniProtKB-KW"/>
</dbReference>
<protein>
    <recommendedName>
        <fullName evidence="2">Integrase SAM-like N-terminal domain-containing protein</fullName>
    </recommendedName>
</protein>
<reference evidence="3 4" key="1">
    <citation type="submission" date="2019-09" db="EMBL/GenBank/DDBJ databases">
        <title>Goodfellowia gen. nov., a new genus of the Pseudonocardineae related to Actinoalloteichus, containing Goodfellowia coeruleoviolacea gen. nov., comb. nov. gen. nov., comb. nov.</title>
        <authorList>
            <person name="Labeda D."/>
        </authorList>
    </citation>
    <scope>NUCLEOTIDE SEQUENCE [LARGE SCALE GENOMIC DNA]</scope>
    <source>
        <strain evidence="3 4">AN110305</strain>
    </source>
</reference>
<dbReference type="AlphaFoldDB" id="A0A5B2XPT6"/>
<dbReference type="EMBL" id="VUOB01000006">
    <property type="protein sequence ID" value="KAA2265406.1"/>
    <property type="molecule type" value="Genomic_DNA"/>
</dbReference>
<proteinExistence type="predicted"/>
<dbReference type="OrthoDB" id="3216232at2"/>
<dbReference type="InterPro" id="IPR004107">
    <property type="entry name" value="Integrase_SAM-like_N"/>
</dbReference>
<keyword evidence="4" id="KW-1185">Reference proteome</keyword>
<dbReference type="Proteomes" id="UP000323454">
    <property type="component" value="Unassembled WGS sequence"/>
</dbReference>
<evidence type="ECO:0000259" key="2">
    <source>
        <dbReference type="Pfam" id="PF02899"/>
    </source>
</evidence>
<evidence type="ECO:0000313" key="3">
    <source>
        <dbReference type="EMBL" id="KAA2265406.1"/>
    </source>
</evidence>